<feature type="coiled-coil region" evidence="1">
    <location>
        <begin position="117"/>
        <end position="158"/>
    </location>
</feature>
<proteinExistence type="predicted"/>
<accession>A0AAD9QHG1</accession>
<dbReference type="AlphaFoldDB" id="A0AAD9QHG1"/>
<sequence length="222" mass="25809">MGEHPHPELWLRGYATDKGTLNRNVSRIIESWNDVDEQSDVFITTRTGAIKRKATDSETSSTKSKKPVVLPEDIDNRKESAESLSSISEAMKNDHTYSMYEQSGTCMEEFDCQTRLCLKCRKEIMNILEENERLKNENEQLQKSLTEANQVITESTKRDNCSGDKIKHSDSLMKLYTGIYNYDLFEWIYNQVKEKVPFLQCYKGPDSHRLKRYQMGRSKKPS</sequence>
<reference evidence="3" key="1">
    <citation type="journal article" date="2023" name="G3 (Bethesda)">
        <title>Whole genome assembly and annotation of the endangered Caribbean coral Acropora cervicornis.</title>
        <authorList>
            <person name="Selwyn J.D."/>
            <person name="Vollmer S.V."/>
        </authorList>
    </citation>
    <scope>NUCLEOTIDE SEQUENCE</scope>
    <source>
        <strain evidence="3">K2</strain>
    </source>
</reference>
<comment type="caution">
    <text evidence="3">The sequence shown here is derived from an EMBL/GenBank/DDBJ whole genome shotgun (WGS) entry which is preliminary data.</text>
</comment>
<evidence type="ECO:0000313" key="3">
    <source>
        <dbReference type="EMBL" id="KAK2561418.1"/>
    </source>
</evidence>
<evidence type="ECO:0000313" key="4">
    <source>
        <dbReference type="Proteomes" id="UP001249851"/>
    </source>
</evidence>
<keyword evidence="1" id="KW-0175">Coiled coil</keyword>
<dbReference type="Proteomes" id="UP001249851">
    <property type="component" value="Unassembled WGS sequence"/>
</dbReference>
<keyword evidence="4" id="KW-1185">Reference proteome</keyword>
<feature type="region of interest" description="Disordered" evidence="2">
    <location>
        <begin position="53"/>
        <end position="80"/>
    </location>
</feature>
<reference evidence="3" key="2">
    <citation type="journal article" date="2023" name="Science">
        <title>Genomic signatures of disease resistance in endangered staghorn corals.</title>
        <authorList>
            <person name="Vollmer S.V."/>
            <person name="Selwyn J.D."/>
            <person name="Despard B.A."/>
            <person name="Roesel C.L."/>
        </authorList>
    </citation>
    <scope>NUCLEOTIDE SEQUENCE</scope>
    <source>
        <strain evidence="3">K2</strain>
    </source>
</reference>
<name>A0AAD9QHG1_ACRCE</name>
<organism evidence="3 4">
    <name type="scientific">Acropora cervicornis</name>
    <name type="common">Staghorn coral</name>
    <dbReference type="NCBI Taxonomy" id="6130"/>
    <lineage>
        <taxon>Eukaryota</taxon>
        <taxon>Metazoa</taxon>
        <taxon>Cnidaria</taxon>
        <taxon>Anthozoa</taxon>
        <taxon>Hexacorallia</taxon>
        <taxon>Scleractinia</taxon>
        <taxon>Astrocoeniina</taxon>
        <taxon>Acroporidae</taxon>
        <taxon>Acropora</taxon>
    </lineage>
</organism>
<dbReference type="EMBL" id="JARQWQ010000033">
    <property type="protein sequence ID" value="KAK2561418.1"/>
    <property type="molecule type" value="Genomic_DNA"/>
</dbReference>
<gene>
    <name evidence="3" type="ORF">P5673_015940</name>
</gene>
<evidence type="ECO:0000256" key="1">
    <source>
        <dbReference type="SAM" id="Coils"/>
    </source>
</evidence>
<evidence type="ECO:0000256" key="2">
    <source>
        <dbReference type="SAM" id="MobiDB-lite"/>
    </source>
</evidence>
<protein>
    <submittedName>
        <fullName evidence="3">Uncharacterized protein</fullName>
    </submittedName>
</protein>